<evidence type="ECO:0000256" key="1">
    <source>
        <dbReference type="ARBA" id="ARBA00010761"/>
    </source>
</evidence>
<dbReference type="Pfam" id="PF00189">
    <property type="entry name" value="Ribosomal_S3_C"/>
    <property type="match status" value="1"/>
</dbReference>
<dbReference type="Gene3D" id="3.30.1140.32">
    <property type="entry name" value="Ribosomal protein S3, C-terminal domain"/>
    <property type="match status" value="1"/>
</dbReference>
<sequence length="230" mass="26933">MAQKINPTSFRLGTTQVWDSTLQNYGKPLNVYSTILHKQLQIQKLLPRYFLLNDFLLNYQEWKIRQNKVLLSIYYSPLTYSQKVQSPKFLKFLPKLLKKSILIEPTIRFYLKLQWSLTPNLIIWYSWHLLDKKTAPKKVILNLCKLLKSYLNFTRVSYFKLGLIETKLIGFKIKLSGKIDSSNQMAKSLEQTLGRLSLTSLSGIVEYSNKEIYTKSGTCGVQVWLFYSIK</sequence>
<dbReference type="GO" id="GO:0003735">
    <property type="term" value="F:structural constituent of ribosome"/>
    <property type="evidence" value="ECO:0007669"/>
    <property type="project" value="InterPro"/>
</dbReference>
<proteinExistence type="inferred from homology"/>
<dbReference type="GO" id="GO:0005840">
    <property type="term" value="C:ribosome"/>
    <property type="evidence" value="ECO:0007669"/>
    <property type="project" value="UniProtKB-KW"/>
</dbReference>
<organism evidence="5">
    <name type="scientific">Mastocarpus papillatus</name>
    <dbReference type="NCBI Taxonomy" id="31436"/>
    <lineage>
        <taxon>Eukaryota</taxon>
        <taxon>Rhodophyta</taxon>
        <taxon>Florideophyceae</taxon>
        <taxon>Rhodymeniophycidae</taxon>
        <taxon>Gigartinales</taxon>
        <taxon>Phyllophoraceae</taxon>
        <taxon>Mastocarpus</taxon>
    </lineage>
</organism>
<keyword evidence="3" id="KW-0687">Ribonucleoprotein</keyword>
<comment type="similarity">
    <text evidence="1">Belongs to the universal ribosomal protein uS3 family.</text>
</comment>
<geneLocation type="mitochondrion" evidence="5"/>
<dbReference type="InterPro" id="IPR001351">
    <property type="entry name" value="Ribosomal_uS3_C"/>
</dbReference>
<dbReference type="GO" id="GO:0006412">
    <property type="term" value="P:translation"/>
    <property type="evidence" value="ECO:0007669"/>
    <property type="project" value="InterPro"/>
</dbReference>
<feature type="domain" description="Small ribosomal subunit protein uS3 C-terminal" evidence="4">
    <location>
        <begin position="164"/>
        <end position="225"/>
    </location>
</feature>
<name>A0A342RZ57_9FLOR</name>
<reference evidence="5" key="1">
    <citation type="journal article" date="2016" name="Mitochondrial DNA Part B Resour">
        <title>Organellar genome analysis of the heteromorphic red alga Mastocarpus papillatus (Phyllophoraceae, Rhodophyta).</title>
        <authorList>
            <person name="Hughey J.R."/>
            <person name="Mumford T.F."/>
            <person name="Navarrete-Fernandez T.M."/>
            <person name="Huber S.R."/>
            <person name="Freese J.M."/>
            <person name="Murray E.M.C."/>
            <person name="Sissini M.N."/>
            <person name="Gentilhomme A."/>
        </authorList>
    </citation>
    <scope>NUCLEOTIDE SEQUENCE</scope>
</reference>
<evidence type="ECO:0000256" key="3">
    <source>
        <dbReference type="ARBA" id="ARBA00023274"/>
    </source>
</evidence>
<protein>
    <submittedName>
        <fullName evidence="5">Ribosomal protein S3</fullName>
    </submittedName>
</protein>
<evidence type="ECO:0000256" key="2">
    <source>
        <dbReference type="ARBA" id="ARBA00022980"/>
    </source>
</evidence>
<keyword evidence="5" id="KW-0496">Mitochondrion</keyword>
<dbReference type="SUPFAM" id="SSF54821">
    <property type="entry name" value="Ribosomal protein S3 C-terminal domain"/>
    <property type="match status" value="1"/>
</dbReference>
<dbReference type="RefSeq" id="YP_009295519.1">
    <property type="nucleotide sequence ID" value="NC_031166.1"/>
</dbReference>
<gene>
    <name evidence="5" type="primary">rps3</name>
</gene>
<evidence type="ECO:0000259" key="4">
    <source>
        <dbReference type="Pfam" id="PF00189"/>
    </source>
</evidence>
<keyword evidence="2 5" id="KW-0689">Ribosomal protein</keyword>
<dbReference type="GO" id="GO:1990904">
    <property type="term" value="C:ribonucleoprotein complex"/>
    <property type="evidence" value="ECO:0007669"/>
    <property type="project" value="UniProtKB-KW"/>
</dbReference>
<dbReference type="EMBL" id="KX525587">
    <property type="protein sequence ID" value="AOL58003.1"/>
    <property type="molecule type" value="Genomic_DNA"/>
</dbReference>
<accession>A0A342RZ57</accession>
<evidence type="ECO:0000313" key="5">
    <source>
        <dbReference type="EMBL" id="AOL58003.1"/>
    </source>
</evidence>
<dbReference type="GeneID" id="29071934"/>
<dbReference type="InterPro" id="IPR036419">
    <property type="entry name" value="Ribosomal_S3_C_sf"/>
</dbReference>
<dbReference type="AlphaFoldDB" id="A0A342RZ57"/>